<protein>
    <submittedName>
        <fullName evidence="1">Uncharacterized protein</fullName>
    </submittedName>
</protein>
<gene>
    <name evidence="1" type="ORF">EZS28_001732</name>
</gene>
<evidence type="ECO:0000313" key="1">
    <source>
        <dbReference type="EMBL" id="KAA6402741.1"/>
    </source>
</evidence>
<dbReference type="AlphaFoldDB" id="A0A5J4X690"/>
<name>A0A5J4X690_9EUKA</name>
<dbReference type="InterPro" id="IPR052055">
    <property type="entry name" value="Hepadnavirus_pol/RT"/>
</dbReference>
<sequence length="223" mass="25587">MYCLNKGKGSITIAPLVDKVLKLAEQYNWIIEASHIPGHSNTIPDCLSRLSKSGDYAIKKEILWKTLKELGIQVSIDIFGTCVNRQCTRYCSISKDKFADKLNGFSLEWSKEIPLLHPPISQLLKTIRKIKKEQVSLAFLIAPDWPNQKWFTELREITIPKRCLGDSTKEQRLREDLQIIIISQKTEFQCGRPNHFQLVKPIENTFCRTHIAGKIPQEDPPTT</sequence>
<organism evidence="1 2">
    <name type="scientific">Streblomastix strix</name>
    <dbReference type="NCBI Taxonomy" id="222440"/>
    <lineage>
        <taxon>Eukaryota</taxon>
        <taxon>Metamonada</taxon>
        <taxon>Preaxostyla</taxon>
        <taxon>Oxymonadida</taxon>
        <taxon>Streblomastigidae</taxon>
        <taxon>Streblomastix</taxon>
    </lineage>
</organism>
<dbReference type="EMBL" id="SNRW01000193">
    <property type="protein sequence ID" value="KAA6402741.1"/>
    <property type="molecule type" value="Genomic_DNA"/>
</dbReference>
<dbReference type="PANTHER" id="PTHR33050">
    <property type="entry name" value="REVERSE TRANSCRIPTASE DOMAIN-CONTAINING PROTEIN"/>
    <property type="match status" value="1"/>
</dbReference>
<proteinExistence type="predicted"/>
<accession>A0A5J4X690</accession>
<dbReference type="PANTHER" id="PTHR33050:SF7">
    <property type="entry name" value="RIBONUCLEASE H"/>
    <property type="match status" value="1"/>
</dbReference>
<reference evidence="1 2" key="1">
    <citation type="submission" date="2019-03" db="EMBL/GenBank/DDBJ databases">
        <title>Single cell metagenomics reveals metabolic interactions within the superorganism composed of flagellate Streblomastix strix and complex community of Bacteroidetes bacteria on its surface.</title>
        <authorList>
            <person name="Treitli S.C."/>
            <person name="Kolisko M."/>
            <person name="Husnik F."/>
            <person name="Keeling P."/>
            <person name="Hampl V."/>
        </authorList>
    </citation>
    <scope>NUCLEOTIDE SEQUENCE [LARGE SCALE GENOMIC DNA]</scope>
    <source>
        <strain evidence="1">ST1C</strain>
    </source>
</reference>
<dbReference type="Proteomes" id="UP000324800">
    <property type="component" value="Unassembled WGS sequence"/>
</dbReference>
<dbReference type="OrthoDB" id="10058284at2759"/>
<evidence type="ECO:0000313" key="2">
    <source>
        <dbReference type="Proteomes" id="UP000324800"/>
    </source>
</evidence>
<comment type="caution">
    <text evidence="1">The sequence shown here is derived from an EMBL/GenBank/DDBJ whole genome shotgun (WGS) entry which is preliminary data.</text>
</comment>